<feature type="compositionally biased region" description="Low complexity" evidence="1">
    <location>
        <begin position="181"/>
        <end position="193"/>
    </location>
</feature>
<feature type="region of interest" description="Disordered" evidence="1">
    <location>
        <begin position="161"/>
        <end position="194"/>
    </location>
</feature>
<evidence type="ECO:0000256" key="2">
    <source>
        <dbReference type="SAM" id="Phobius"/>
    </source>
</evidence>
<name>A0A2P6TDY8_CHLSO</name>
<dbReference type="EMBL" id="LHPG02000021">
    <property type="protein sequence ID" value="PRW20855.1"/>
    <property type="molecule type" value="Genomic_DNA"/>
</dbReference>
<reference evidence="4 5" key="1">
    <citation type="journal article" date="2018" name="Plant J.">
        <title>Genome sequences of Chlorella sorokiniana UTEX 1602 and Micractinium conductrix SAG 241.80: implications to maltose excretion by a green alga.</title>
        <authorList>
            <person name="Arriola M.B."/>
            <person name="Velmurugan N."/>
            <person name="Zhang Y."/>
            <person name="Plunkett M.H."/>
            <person name="Hondzo H."/>
            <person name="Barney B.M."/>
        </authorList>
    </citation>
    <scope>NUCLEOTIDE SEQUENCE [LARGE SCALE GENOMIC DNA]</scope>
    <source>
        <strain evidence="5">UTEX 1602</strain>
    </source>
</reference>
<dbReference type="SMART" id="SM00254">
    <property type="entry name" value="ShKT"/>
    <property type="match status" value="1"/>
</dbReference>
<dbReference type="SUPFAM" id="SSF51430">
    <property type="entry name" value="NAD(P)-linked oxidoreductase"/>
    <property type="match status" value="1"/>
</dbReference>
<feature type="region of interest" description="Disordered" evidence="1">
    <location>
        <begin position="542"/>
        <end position="610"/>
    </location>
</feature>
<accession>A0A2P6TDY8</accession>
<protein>
    <submittedName>
        <fullName evidence="4">Glyoxal reductase</fullName>
    </submittedName>
</protein>
<feature type="domain" description="ShKT" evidence="3">
    <location>
        <begin position="220"/>
        <end position="256"/>
    </location>
</feature>
<dbReference type="STRING" id="3076.A0A2P6TDY8"/>
<dbReference type="PROSITE" id="PS51670">
    <property type="entry name" value="SHKT"/>
    <property type="match status" value="1"/>
</dbReference>
<dbReference type="Pfam" id="PF01549">
    <property type="entry name" value="ShK"/>
    <property type="match status" value="1"/>
</dbReference>
<feature type="region of interest" description="Disordered" evidence="1">
    <location>
        <begin position="40"/>
        <end position="125"/>
    </location>
</feature>
<dbReference type="InterPro" id="IPR003582">
    <property type="entry name" value="ShKT_dom"/>
</dbReference>
<dbReference type="PRINTS" id="PR00069">
    <property type="entry name" value="ALDKETRDTASE"/>
</dbReference>
<feature type="compositionally biased region" description="Basic and acidic residues" evidence="1">
    <location>
        <begin position="66"/>
        <end position="75"/>
    </location>
</feature>
<dbReference type="Gene3D" id="3.20.20.100">
    <property type="entry name" value="NADP-dependent oxidoreductase domain"/>
    <property type="match status" value="1"/>
</dbReference>
<dbReference type="InterPro" id="IPR036812">
    <property type="entry name" value="NAD(P)_OxRdtase_dom_sf"/>
</dbReference>
<dbReference type="Gene3D" id="1.10.10.1940">
    <property type="match status" value="1"/>
</dbReference>
<dbReference type="Proteomes" id="UP000239899">
    <property type="component" value="Unassembled WGS sequence"/>
</dbReference>
<feature type="compositionally biased region" description="Low complexity" evidence="1">
    <location>
        <begin position="545"/>
        <end position="562"/>
    </location>
</feature>
<dbReference type="InterPro" id="IPR023210">
    <property type="entry name" value="NADP_OxRdtase_dom"/>
</dbReference>
<dbReference type="PANTHER" id="PTHR43827">
    <property type="entry name" value="2,5-DIKETO-D-GLUCONIC ACID REDUCTASE"/>
    <property type="match status" value="1"/>
</dbReference>
<feature type="compositionally biased region" description="Low complexity" evidence="1">
    <location>
        <begin position="584"/>
        <end position="597"/>
    </location>
</feature>
<keyword evidence="2" id="KW-1133">Transmembrane helix</keyword>
<evidence type="ECO:0000256" key="1">
    <source>
        <dbReference type="SAM" id="MobiDB-lite"/>
    </source>
</evidence>
<keyword evidence="2" id="KW-0812">Transmembrane</keyword>
<dbReference type="OrthoDB" id="416253at2759"/>
<evidence type="ECO:0000313" key="5">
    <source>
        <dbReference type="Proteomes" id="UP000239899"/>
    </source>
</evidence>
<dbReference type="Pfam" id="PF00248">
    <property type="entry name" value="Aldo_ket_red"/>
    <property type="match status" value="1"/>
</dbReference>
<dbReference type="PANTHER" id="PTHR43827:SF8">
    <property type="entry name" value="ALDO_KETO REDUCTASE FAMILY PROTEIN"/>
    <property type="match status" value="1"/>
</dbReference>
<dbReference type="CDD" id="cd19071">
    <property type="entry name" value="AKR_AKR1-5-like"/>
    <property type="match status" value="1"/>
</dbReference>
<dbReference type="AlphaFoldDB" id="A0A2P6TDY8"/>
<proteinExistence type="predicted"/>
<gene>
    <name evidence="4" type="ORF">C2E21_8602</name>
</gene>
<organism evidence="4 5">
    <name type="scientific">Chlorella sorokiniana</name>
    <name type="common">Freshwater green alga</name>
    <dbReference type="NCBI Taxonomy" id="3076"/>
    <lineage>
        <taxon>Eukaryota</taxon>
        <taxon>Viridiplantae</taxon>
        <taxon>Chlorophyta</taxon>
        <taxon>core chlorophytes</taxon>
        <taxon>Trebouxiophyceae</taxon>
        <taxon>Chlorellales</taxon>
        <taxon>Chlorellaceae</taxon>
        <taxon>Chlorella clade</taxon>
        <taxon>Chlorella</taxon>
    </lineage>
</organism>
<dbReference type="GO" id="GO:0016491">
    <property type="term" value="F:oxidoreductase activity"/>
    <property type="evidence" value="ECO:0007669"/>
    <property type="project" value="InterPro"/>
</dbReference>
<dbReference type="InterPro" id="IPR020471">
    <property type="entry name" value="AKR"/>
</dbReference>
<evidence type="ECO:0000259" key="3">
    <source>
        <dbReference type="PROSITE" id="PS51670"/>
    </source>
</evidence>
<evidence type="ECO:0000313" key="4">
    <source>
        <dbReference type="EMBL" id="PRW20855.1"/>
    </source>
</evidence>
<keyword evidence="2" id="KW-0472">Membrane</keyword>
<feature type="compositionally biased region" description="Low complexity" evidence="1">
    <location>
        <begin position="114"/>
        <end position="125"/>
    </location>
</feature>
<feature type="transmembrane region" description="Helical" evidence="2">
    <location>
        <begin position="12"/>
        <end position="33"/>
    </location>
</feature>
<sequence length="610" mass="65776">MARRRSASRSLVGYGTVLAVLLLAPTLVVLTFIRSLPDSSSSAFKKHAAGSGSSGGSRAAGRPGPRLHDQLDDARSAGGSTAAKGAWAASLHADAGLQQQQQQAEEPRRGAGGAEAEQQQQQQAQQTQQQQQQEQQQQQQQQQGGQQVRQGQVARGQAPVLPAEQPNPQQHAARKQRYAAKKAQQAQQQLQPATVYTGTYPRWPSVLPKGSGKPQALPGCKDKDSQQLCAAWARQGDCDTNPGYMYFHCAAACGLCQAVYLHGNETLQQVEVAPGVLMPTVGYGTAGLVELTADAVFTAIRIGYRLVDSAEACEWYQEDLVGWGWRASGIKREHLFITTKLHPRHHGYWTTLEMFAKSLRELQTDYIDMMLLHYPECWGSLCSEDKPPEGTWQDSWFALEQLVREGKLRAAGVSNFNLDQMRELVQIAEVKPAVLQANSDLLTQNRELQAFCRRHGILLQAYSSMGGQYLMRSGKRNPVLAHPAVVSIAQRLGRTPGQVVLRWALQHGQAVIPRTSRMDRMKENLDLFSFNLTDQDMLALDALDGSPQSAGGSSGSGSSSSSRKVKGGSSSIGGGGSGTESSRKSLVGSGSSSGSSESRGKGGTQRAAGS</sequence>
<keyword evidence="5" id="KW-1185">Reference proteome</keyword>
<comment type="caution">
    <text evidence="4">The sequence shown here is derived from an EMBL/GenBank/DDBJ whole genome shotgun (WGS) entry which is preliminary data.</text>
</comment>